<gene>
    <name evidence="2" type="ORF">METZ01_LOCUS59855</name>
</gene>
<organism evidence="2">
    <name type="scientific">marine metagenome</name>
    <dbReference type="NCBI Taxonomy" id="408172"/>
    <lineage>
        <taxon>unclassified sequences</taxon>
        <taxon>metagenomes</taxon>
        <taxon>ecological metagenomes</taxon>
    </lineage>
</organism>
<evidence type="ECO:0000313" key="2">
    <source>
        <dbReference type="EMBL" id="SVA07001.1"/>
    </source>
</evidence>
<sequence length="127" mass="14760">MFKSLLVPIMIVVAVSTWYTYNAILGYGTEFKPVKEVVYHSHVADKRNGVIYILLTEFGDVEPRLHIYPWSEDLEKQMQGADGQQQQGIMVVGNFKRKDDPSGTRPLPDDEEWQFYMMPPNEYMPKE</sequence>
<proteinExistence type="predicted"/>
<protein>
    <submittedName>
        <fullName evidence="2">Uncharacterized protein</fullName>
    </submittedName>
</protein>
<accession>A0A381SUM1</accession>
<reference evidence="2" key="1">
    <citation type="submission" date="2018-05" db="EMBL/GenBank/DDBJ databases">
        <authorList>
            <person name="Lanie J.A."/>
            <person name="Ng W.-L."/>
            <person name="Kazmierczak K.M."/>
            <person name="Andrzejewski T.M."/>
            <person name="Davidsen T.M."/>
            <person name="Wayne K.J."/>
            <person name="Tettelin H."/>
            <person name="Glass J.I."/>
            <person name="Rusch D."/>
            <person name="Podicherti R."/>
            <person name="Tsui H.-C.T."/>
            <person name="Winkler M.E."/>
        </authorList>
    </citation>
    <scope>NUCLEOTIDE SEQUENCE</scope>
</reference>
<keyword evidence="1" id="KW-0812">Transmembrane</keyword>
<keyword evidence="1" id="KW-1133">Transmembrane helix</keyword>
<keyword evidence="1" id="KW-0472">Membrane</keyword>
<feature type="transmembrane region" description="Helical" evidence="1">
    <location>
        <begin position="6"/>
        <end position="25"/>
    </location>
</feature>
<dbReference type="AlphaFoldDB" id="A0A381SUM1"/>
<name>A0A381SUM1_9ZZZZ</name>
<evidence type="ECO:0000256" key="1">
    <source>
        <dbReference type="SAM" id="Phobius"/>
    </source>
</evidence>
<dbReference type="EMBL" id="UINC01003514">
    <property type="protein sequence ID" value="SVA07001.1"/>
    <property type="molecule type" value="Genomic_DNA"/>
</dbReference>